<accession>A0A0D0E787</accession>
<protein>
    <recommendedName>
        <fullName evidence="6">Tyr recombinase domain-containing protein</fullName>
    </recommendedName>
</protein>
<evidence type="ECO:0000256" key="3">
    <source>
        <dbReference type="SAM" id="MobiDB-lite"/>
    </source>
</evidence>
<dbReference type="InterPro" id="IPR011010">
    <property type="entry name" value="DNA_brk_join_enz"/>
</dbReference>
<dbReference type="Gene3D" id="1.10.443.10">
    <property type="entry name" value="Intergrase catalytic core"/>
    <property type="match status" value="1"/>
</dbReference>
<dbReference type="InParanoid" id="A0A0D0E787"/>
<dbReference type="GO" id="GO:0006310">
    <property type="term" value="P:DNA recombination"/>
    <property type="evidence" value="ECO:0007669"/>
    <property type="project" value="UniProtKB-KW"/>
</dbReference>
<keyword evidence="1" id="KW-0238">DNA-binding</keyword>
<dbReference type="AlphaFoldDB" id="A0A0D0E787"/>
<name>A0A0D0E787_9AGAM</name>
<sequence length="469" mass="51763">MPGHWPLCPQRCQPSRPPLPRYISPLTSSSPETPHPPSKTITLKAPTRPSHSHCLVSALNWGTATTLLAQPASSSSSSLVQPTKPSKKPRTTPADTNPLLRPSPLRPMCKARDHLLLWAPIKPRSTPDSKTTLSQNDIQHIYDIIAHAWADSMKEMYRSGLLAFHIFCDNQSIPELEHTPTISSIISAFISTLAGSYSGSTISNYINSIRAWHTIHGLDWALNNMETDALLKVAMLLAPPQSKRPPHEPYTMDLLVSICNHLDLSSPLHTAVFACLTSAFYATACMGELTTKTLLSFNPLSHVKPSDIQMECDCQGNLITNIHLPKLKSAPNGKDINWARQDGLSDPQAVLENHQGINCPPSNGPLFTYHNGKAHKPLTKGKFLSVLTSALKAARAGPCKHWGHGIRLGLTLEYLLRNVPFNVVKVKGRWASDTFLIYLRQHAQILAPYMQAQPSLHESFLRLTLPPVR</sequence>
<dbReference type="SUPFAM" id="SSF47823">
    <property type="entry name" value="lambda integrase-like, N-terminal domain"/>
    <property type="match status" value="1"/>
</dbReference>
<dbReference type="InterPro" id="IPR052925">
    <property type="entry name" value="Phage_Integrase-like_Recomb"/>
</dbReference>
<gene>
    <name evidence="4" type="ORF">PAXRUDRAFT_144277</name>
</gene>
<dbReference type="PANTHER" id="PTHR34605">
    <property type="entry name" value="PHAGE_INTEGRASE DOMAIN-CONTAINING PROTEIN"/>
    <property type="match status" value="1"/>
</dbReference>
<feature type="region of interest" description="Disordered" evidence="3">
    <location>
        <begin position="1"/>
        <end position="47"/>
    </location>
</feature>
<evidence type="ECO:0000256" key="2">
    <source>
        <dbReference type="ARBA" id="ARBA00023172"/>
    </source>
</evidence>
<dbReference type="InterPro" id="IPR013762">
    <property type="entry name" value="Integrase-like_cat_sf"/>
</dbReference>
<organism evidence="4 5">
    <name type="scientific">Paxillus rubicundulus Ve08.2h10</name>
    <dbReference type="NCBI Taxonomy" id="930991"/>
    <lineage>
        <taxon>Eukaryota</taxon>
        <taxon>Fungi</taxon>
        <taxon>Dikarya</taxon>
        <taxon>Basidiomycota</taxon>
        <taxon>Agaricomycotina</taxon>
        <taxon>Agaricomycetes</taxon>
        <taxon>Agaricomycetidae</taxon>
        <taxon>Boletales</taxon>
        <taxon>Paxilineae</taxon>
        <taxon>Paxillaceae</taxon>
        <taxon>Paxillus</taxon>
    </lineage>
</organism>
<dbReference type="PANTHER" id="PTHR34605:SF3">
    <property type="entry name" value="P CELL-TYPE AGGLUTINATION PROTEIN MAP4-LIKE-RELATED"/>
    <property type="match status" value="1"/>
</dbReference>
<dbReference type="InterPro" id="IPR010998">
    <property type="entry name" value="Integrase_recombinase_N"/>
</dbReference>
<feature type="region of interest" description="Disordered" evidence="3">
    <location>
        <begin position="71"/>
        <end position="104"/>
    </location>
</feature>
<dbReference type="SUPFAM" id="SSF56349">
    <property type="entry name" value="DNA breaking-rejoining enzymes"/>
    <property type="match status" value="1"/>
</dbReference>
<keyword evidence="2" id="KW-0233">DNA recombination</keyword>
<feature type="compositionally biased region" description="Low complexity" evidence="3">
    <location>
        <begin position="71"/>
        <end position="84"/>
    </location>
</feature>
<dbReference type="OrthoDB" id="2678913at2759"/>
<keyword evidence="5" id="KW-1185">Reference proteome</keyword>
<evidence type="ECO:0008006" key="6">
    <source>
        <dbReference type="Google" id="ProtNLM"/>
    </source>
</evidence>
<evidence type="ECO:0000256" key="1">
    <source>
        <dbReference type="ARBA" id="ARBA00023125"/>
    </source>
</evidence>
<reference evidence="4 5" key="1">
    <citation type="submission" date="2014-04" db="EMBL/GenBank/DDBJ databases">
        <authorList>
            <consortium name="DOE Joint Genome Institute"/>
            <person name="Kuo A."/>
            <person name="Kohler A."/>
            <person name="Jargeat P."/>
            <person name="Nagy L.G."/>
            <person name="Floudas D."/>
            <person name="Copeland A."/>
            <person name="Barry K.W."/>
            <person name="Cichocki N."/>
            <person name="Veneault-Fourrey C."/>
            <person name="LaButti K."/>
            <person name="Lindquist E.A."/>
            <person name="Lipzen A."/>
            <person name="Lundell T."/>
            <person name="Morin E."/>
            <person name="Murat C."/>
            <person name="Sun H."/>
            <person name="Tunlid A."/>
            <person name="Henrissat B."/>
            <person name="Grigoriev I.V."/>
            <person name="Hibbett D.S."/>
            <person name="Martin F."/>
            <person name="Nordberg H.P."/>
            <person name="Cantor M.N."/>
            <person name="Hua S.X."/>
        </authorList>
    </citation>
    <scope>NUCLEOTIDE SEQUENCE [LARGE SCALE GENOMIC DNA]</scope>
    <source>
        <strain evidence="4 5">Ve08.2h10</strain>
    </source>
</reference>
<dbReference type="STRING" id="930991.A0A0D0E787"/>
<proteinExistence type="predicted"/>
<reference evidence="5" key="2">
    <citation type="submission" date="2015-01" db="EMBL/GenBank/DDBJ databases">
        <title>Evolutionary Origins and Diversification of the Mycorrhizal Mutualists.</title>
        <authorList>
            <consortium name="DOE Joint Genome Institute"/>
            <consortium name="Mycorrhizal Genomics Consortium"/>
            <person name="Kohler A."/>
            <person name="Kuo A."/>
            <person name="Nagy L.G."/>
            <person name="Floudas D."/>
            <person name="Copeland A."/>
            <person name="Barry K.W."/>
            <person name="Cichocki N."/>
            <person name="Veneault-Fourrey C."/>
            <person name="LaButti K."/>
            <person name="Lindquist E.A."/>
            <person name="Lipzen A."/>
            <person name="Lundell T."/>
            <person name="Morin E."/>
            <person name="Murat C."/>
            <person name="Riley R."/>
            <person name="Ohm R."/>
            <person name="Sun H."/>
            <person name="Tunlid A."/>
            <person name="Henrissat B."/>
            <person name="Grigoriev I.V."/>
            <person name="Hibbett D.S."/>
            <person name="Martin F."/>
        </authorList>
    </citation>
    <scope>NUCLEOTIDE SEQUENCE [LARGE SCALE GENOMIC DNA]</scope>
    <source>
        <strain evidence="5">Ve08.2h10</strain>
    </source>
</reference>
<dbReference type="Proteomes" id="UP000054538">
    <property type="component" value="Unassembled WGS sequence"/>
</dbReference>
<evidence type="ECO:0000313" key="4">
    <source>
        <dbReference type="EMBL" id="KIK93790.1"/>
    </source>
</evidence>
<dbReference type="GO" id="GO:0015074">
    <property type="term" value="P:DNA integration"/>
    <property type="evidence" value="ECO:0007669"/>
    <property type="project" value="InterPro"/>
</dbReference>
<evidence type="ECO:0000313" key="5">
    <source>
        <dbReference type="Proteomes" id="UP000054538"/>
    </source>
</evidence>
<dbReference type="GO" id="GO:0003677">
    <property type="term" value="F:DNA binding"/>
    <property type="evidence" value="ECO:0007669"/>
    <property type="project" value="UniProtKB-KW"/>
</dbReference>
<dbReference type="HOGENOM" id="CLU_003292_2_2_1"/>
<dbReference type="Gene3D" id="1.10.150.130">
    <property type="match status" value="1"/>
</dbReference>
<dbReference type="EMBL" id="KN825155">
    <property type="protein sequence ID" value="KIK93790.1"/>
    <property type="molecule type" value="Genomic_DNA"/>
</dbReference>